<keyword evidence="4" id="KW-1133">Transmembrane helix</keyword>
<gene>
    <name evidence="5" type="ORF">TeGR_g4989</name>
</gene>
<protein>
    <recommendedName>
        <fullName evidence="7">Dolichyl-phosphate-mannose--protein mannosyltransferase</fullName>
    </recommendedName>
</protein>
<feature type="repeat" description="TPR" evidence="3">
    <location>
        <begin position="451"/>
        <end position="484"/>
    </location>
</feature>
<sequence>SFSNVVWMFTDANVYFVYEPFSLLFKALSHSLVGLDAPSIFLTNALLHSAVSLLSFALASALSSSSPSPLHSFYIFLGSAIFATHPLRAEVVAWLSCQPYLLASCFSLLSLLLYTPGLAPAPSTLRSRLSLLFYALALLSKSAAVPVVAIFILLDVFPSRNLLKTTLSSASKNAAYILLSLGFAAKQLRSNTELGYTRTESLTPPQQLLAKLHSLSSYIALTLDPSRVTGFYPLHEPTYTHPILFPPSLPSLLILISALFLLLTAAILAKHLLRPSPFSSLYIAFAGAYLSLLLPTLISQHGWPMISANRYSYLPSALLLPAAAGLLCKGVEKVRAKDPVKKGLHAAFIGIAALALLRNGRATKELADVWGDNVKFWNHTTTAYPTLGGPVVEVFQGNLARAVLRRNEPGDLESAFAAVREGFGRGIVGVLDEERQASKTPAEAASGVALATIYYDIGVMFKREGEMSYAVEAYQMSVSHNPTYLKALTNLGNCFAEMGRLDTSAAYLEKAVSLEPTAQTLFNLGNTYFRAGLKERALRAYRAAKEEAPEDRRGMIQAMIERAENLGL</sequence>
<dbReference type="InterPro" id="IPR052346">
    <property type="entry name" value="O-mannosyl-transferase_TMTC"/>
</dbReference>
<evidence type="ECO:0000256" key="2">
    <source>
        <dbReference type="ARBA" id="ARBA00022803"/>
    </source>
</evidence>
<dbReference type="PROSITE" id="PS50005">
    <property type="entry name" value="TPR"/>
    <property type="match status" value="2"/>
</dbReference>
<accession>A0ABQ6N3J3</accession>
<proteinExistence type="predicted"/>
<feature type="transmembrane region" description="Helical" evidence="4">
    <location>
        <begin position="73"/>
        <end position="94"/>
    </location>
</feature>
<feature type="repeat" description="TPR" evidence="3">
    <location>
        <begin position="485"/>
        <end position="518"/>
    </location>
</feature>
<dbReference type="EMBL" id="BRYB01000843">
    <property type="protein sequence ID" value="GMI38795.1"/>
    <property type="molecule type" value="Genomic_DNA"/>
</dbReference>
<feature type="transmembrane region" description="Helical" evidence="4">
    <location>
        <begin position="131"/>
        <end position="154"/>
    </location>
</feature>
<feature type="non-terminal residue" evidence="5">
    <location>
        <position position="1"/>
    </location>
</feature>
<feature type="transmembrane region" description="Helical" evidence="4">
    <location>
        <begin position="100"/>
        <end position="119"/>
    </location>
</feature>
<keyword evidence="2 3" id="KW-0802">TPR repeat</keyword>
<dbReference type="InterPro" id="IPR011990">
    <property type="entry name" value="TPR-like_helical_dom_sf"/>
</dbReference>
<dbReference type="PANTHER" id="PTHR44227">
    <property type="match status" value="1"/>
</dbReference>
<name>A0ABQ6N3J3_9STRA</name>
<keyword evidence="4" id="KW-0812">Transmembrane</keyword>
<keyword evidence="1" id="KW-0677">Repeat</keyword>
<feature type="transmembrane region" description="Helical" evidence="4">
    <location>
        <begin position="40"/>
        <end position="61"/>
    </location>
</feature>
<feature type="transmembrane region" description="Helical" evidence="4">
    <location>
        <begin position="281"/>
        <end position="299"/>
    </location>
</feature>
<reference evidence="5 6" key="1">
    <citation type="journal article" date="2023" name="Commun. Biol.">
        <title>Genome analysis of Parmales, the sister group of diatoms, reveals the evolutionary specialization of diatoms from phago-mixotrophs to photoautotrophs.</title>
        <authorList>
            <person name="Ban H."/>
            <person name="Sato S."/>
            <person name="Yoshikawa S."/>
            <person name="Yamada K."/>
            <person name="Nakamura Y."/>
            <person name="Ichinomiya M."/>
            <person name="Sato N."/>
            <person name="Blanc-Mathieu R."/>
            <person name="Endo H."/>
            <person name="Kuwata A."/>
            <person name="Ogata H."/>
        </authorList>
    </citation>
    <scope>NUCLEOTIDE SEQUENCE [LARGE SCALE GENOMIC DNA]</scope>
</reference>
<organism evidence="5 6">
    <name type="scientific">Tetraparma gracilis</name>
    <dbReference type="NCBI Taxonomy" id="2962635"/>
    <lineage>
        <taxon>Eukaryota</taxon>
        <taxon>Sar</taxon>
        <taxon>Stramenopiles</taxon>
        <taxon>Ochrophyta</taxon>
        <taxon>Bolidophyceae</taxon>
        <taxon>Parmales</taxon>
        <taxon>Triparmaceae</taxon>
        <taxon>Tetraparma</taxon>
    </lineage>
</organism>
<evidence type="ECO:0000256" key="4">
    <source>
        <dbReference type="SAM" id="Phobius"/>
    </source>
</evidence>
<evidence type="ECO:0000256" key="3">
    <source>
        <dbReference type="PROSITE-ProRule" id="PRU00339"/>
    </source>
</evidence>
<feature type="transmembrane region" description="Helical" evidence="4">
    <location>
        <begin position="249"/>
        <end position="269"/>
    </location>
</feature>
<dbReference type="Gene3D" id="1.25.40.10">
    <property type="entry name" value="Tetratricopeptide repeat domain"/>
    <property type="match status" value="1"/>
</dbReference>
<evidence type="ECO:0000313" key="5">
    <source>
        <dbReference type="EMBL" id="GMI38795.1"/>
    </source>
</evidence>
<dbReference type="SMART" id="SM00028">
    <property type="entry name" value="TPR"/>
    <property type="match status" value="3"/>
</dbReference>
<dbReference type="InterPro" id="IPR019734">
    <property type="entry name" value="TPR_rpt"/>
</dbReference>
<keyword evidence="6" id="KW-1185">Reference proteome</keyword>
<evidence type="ECO:0008006" key="7">
    <source>
        <dbReference type="Google" id="ProtNLM"/>
    </source>
</evidence>
<dbReference type="PANTHER" id="PTHR44227:SF3">
    <property type="entry name" value="PROTEIN O-MANNOSYL-TRANSFERASE TMTC4"/>
    <property type="match status" value="1"/>
</dbReference>
<dbReference type="SUPFAM" id="SSF48452">
    <property type="entry name" value="TPR-like"/>
    <property type="match status" value="1"/>
</dbReference>
<keyword evidence="4" id="KW-0472">Membrane</keyword>
<comment type="caution">
    <text evidence="5">The sequence shown here is derived from an EMBL/GenBank/DDBJ whole genome shotgun (WGS) entry which is preliminary data.</text>
</comment>
<evidence type="ECO:0000313" key="6">
    <source>
        <dbReference type="Proteomes" id="UP001165060"/>
    </source>
</evidence>
<evidence type="ECO:0000256" key="1">
    <source>
        <dbReference type="ARBA" id="ARBA00022737"/>
    </source>
</evidence>
<dbReference type="Pfam" id="PF13181">
    <property type="entry name" value="TPR_8"/>
    <property type="match status" value="2"/>
</dbReference>
<dbReference type="Proteomes" id="UP001165060">
    <property type="component" value="Unassembled WGS sequence"/>
</dbReference>